<dbReference type="PANTHER" id="PTHR31005:SF8">
    <property type="entry name" value="DUF4139 DOMAIN-CONTAINING PROTEIN"/>
    <property type="match status" value="1"/>
</dbReference>
<dbReference type="NCBIfam" id="TIGR02231">
    <property type="entry name" value="mucoidy inhibitor MuiA family protein"/>
    <property type="match status" value="1"/>
</dbReference>
<gene>
    <name evidence="5" type="ORF">DZC30_06845</name>
</gene>
<keyword evidence="6" id="KW-1185">Reference proteome</keyword>
<evidence type="ECO:0000256" key="2">
    <source>
        <dbReference type="SAM" id="SignalP"/>
    </source>
</evidence>
<reference evidence="5 6" key="1">
    <citation type="submission" date="2018-08" db="EMBL/GenBank/DDBJ databases">
        <title>Comamonas testosteroni strain SWCO2.</title>
        <authorList>
            <person name="Jiang N."/>
            <person name="Zhang X.Z."/>
        </authorList>
    </citation>
    <scope>NUCLEOTIDE SEQUENCE [LARGE SCALE GENOMIC DNA]</scope>
    <source>
        <strain evidence="5 6">SWCO2</strain>
    </source>
</reference>
<feature type="signal peptide" evidence="2">
    <location>
        <begin position="1"/>
        <end position="32"/>
    </location>
</feature>
<dbReference type="InterPro" id="IPR011935">
    <property type="entry name" value="CHP02231"/>
</dbReference>
<sequence>MRPSRPLPVYTPHLLAAALGLSASLAALPAAAAADGNSLNVSGSRAPITDVTLYPGIASVQREARIAASTRQLSFECLPASVDTQSLQISADEGVRVGDIKVLMQARSVASKDCTSPLDQQIRTLEDQLASIEAEENAAKLVGDFLQGVSKPGEEAKVNATQIASTSQALRQSSRDNSVRAHQIQRQKQDLLQQLEPLRSERDRTGSAQSQVMKVTVQVASRSDANVRLSYQVRGPSWQPSYRAQLNTSKNLVQLERQALVVQTSGEDWSNVRLRLSTGQPTRSTQGALPRPWVVDVMQPVIPAAPAPVAARVNFAAAKMTAERAQADAPELPVLDVSSINTAYSTQFVVPYKINVPSSAERLTLALGQESIATTLLTRVAPAMEEAAYLIASLKAPAGVWPAGPVALFRDDALVGSGRLDFSNAQALAQGLSFGRDDQVVVRRLPQESNTGSAGWINSSTERTVVRSYAVENRHSQAIALQVLDAAPVSRNEQIKVQSQYTPQPTTTHWNNQNGMVAWEQSLAASSSAQFQAVHQIRFPENTPVQGLQ</sequence>
<evidence type="ECO:0000259" key="3">
    <source>
        <dbReference type="Pfam" id="PF13598"/>
    </source>
</evidence>
<organism evidence="5 6">
    <name type="scientific">Comamonas testosteroni</name>
    <name type="common">Pseudomonas testosteroni</name>
    <dbReference type="NCBI Taxonomy" id="285"/>
    <lineage>
        <taxon>Bacteria</taxon>
        <taxon>Pseudomonadati</taxon>
        <taxon>Pseudomonadota</taxon>
        <taxon>Betaproteobacteria</taxon>
        <taxon>Burkholderiales</taxon>
        <taxon>Comamonadaceae</taxon>
        <taxon>Comamonas</taxon>
    </lineage>
</organism>
<feature type="compositionally biased region" description="Low complexity" evidence="1">
    <location>
        <begin position="184"/>
        <end position="193"/>
    </location>
</feature>
<accession>A0A373FQ82</accession>
<dbReference type="Pfam" id="PF13600">
    <property type="entry name" value="DUF4140"/>
    <property type="match status" value="1"/>
</dbReference>
<feature type="domain" description="DUF4139" evidence="3">
    <location>
        <begin position="227"/>
        <end position="541"/>
    </location>
</feature>
<dbReference type="AlphaFoldDB" id="A0A373FQ82"/>
<protein>
    <submittedName>
        <fullName evidence="5">Mucoidy inhibitor MuiA family protein</fullName>
    </submittedName>
</protein>
<evidence type="ECO:0000256" key="1">
    <source>
        <dbReference type="SAM" id="MobiDB-lite"/>
    </source>
</evidence>
<feature type="region of interest" description="Disordered" evidence="1">
    <location>
        <begin position="167"/>
        <end position="193"/>
    </location>
</feature>
<evidence type="ECO:0000313" key="5">
    <source>
        <dbReference type="EMBL" id="RGE45665.1"/>
    </source>
</evidence>
<comment type="caution">
    <text evidence="5">The sequence shown here is derived from an EMBL/GenBank/DDBJ whole genome shotgun (WGS) entry which is preliminary data.</text>
</comment>
<dbReference type="InterPro" id="IPR037291">
    <property type="entry name" value="DUF4139"/>
</dbReference>
<evidence type="ECO:0000259" key="4">
    <source>
        <dbReference type="Pfam" id="PF13600"/>
    </source>
</evidence>
<dbReference type="Pfam" id="PF13598">
    <property type="entry name" value="DUF4139"/>
    <property type="match status" value="1"/>
</dbReference>
<feature type="domain" description="DUF4140" evidence="4">
    <location>
        <begin position="51"/>
        <end position="144"/>
    </location>
</feature>
<dbReference type="PANTHER" id="PTHR31005">
    <property type="entry name" value="DUF4139 DOMAIN-CONTAINING PROTEIN"/>
    <property type="match status" value="1"/>
</dbReference>
<dbReference type="Proteomes" id="UP000261948">
    <property type="component" value="Unassembled WGS sequence"/>
</dbReference>
<dbReference type="OrthoDB" id="9777444at2"/>
<keyword evidence="2" id="KW-0732">Signal</keyword>
<dbReference type="InterPro" id="IPR025554">
    <property type="entry name" value="DUF4140"/>
</dbReference>
<feature type="chain" id="PRO_5016812121" evidence="2">
    <location>
        <begin position="33"/>
        <end position="549"/>
    </location>
</feature>
<dbReference type="EMBL" id="QURR01000007">
    <property type="protein sequence ID" value="RGE45665.1"/>
    <property type="molecule type" value="Genomic_DNA"/>
</dbReference>
<evidence type="ECO:0000313" key="6">
    <source>
        <dbReference type="Proteomes" id="UP000261948"/>
    </source>
</evidence>
<name>A0A373FQ82_COMTE</name>
<proteinExistence type="predicted"/>